<dbReference type="Gene3D" id="3.20.20.80">
    <property type="entry name" value="Glycosidases"/>
    <property type="match status" value="1"/>
</dbReference>
<dbReference type="RefSeq" id="XP_022152471.1">
    <property type="nucleotide sequence ID" value="XM_022296779.1"/>
</dbReference>
<dbReference type="Proteomes" id="UP000504603">
    <property type="component" value="Unplaced"/>
</dbReference>
<name>A0A6J1DHU4_MOMCH</name>
<dbReference type="KEGG" id="mcha:111020193"/>
<evidence type="ECO:0000313" key="2">
    <source>
        <dbReference type="RefSeq" id="XP_022152471.1"/>
    </source>
</evidence>
<evidence type="ECO:0000313" key="1">
    <source>
        <dbReference type="Proteomes" id="UP000504603"/>
    </source>
</evidence>
<organism evidence="1 2">
    <name type="scientific">Momordica charantia</name>
    <name type="common">Bitter gourd</name>
    <name type="synonym">Balsam pear</name>
    <dbReference type="NCBI Taxonomy" id="3673"/>
    <lineage>
        <taxon>Eukaryota</taxon>
        <taxon>Viridiplantae</taxon>
        <taxon>Streptophyta</taxon>
        <taxon>Embryophyta</taxon>
        <taxon>Tracheophyta</taxon>
        <taxon>Spermatophyta</taxon>
        <taxon>Magnoliopsida</taxon>
        <taxon>eudicotyledons</taxon>
        <taxon>Gunneridae</taxon>
        <taxon>Pentapetalae</taxon>
        <taxon>rosids</taxon>
        <taxon>fabids</taxon>
        <taxon>Cucurbitales</taxon>
        <taxon>Cucurbitaceae</taxon>
        <taxon>Momordiceae</taxon>
        <taxon>Momordica</taxon>
    </lineage>
</organism>
<dbReference type="AlphaFoldDB" id="A0A6J1DHU4"/>
<keyword evidence="1" id="KW-1185">Reference proteome</keyword>
<proteinExistence type="predicted"/>
<dbReference type="SUPFAM" id="SSF51445">
    <property type="entry name" value="(Trans)glycosidases"/>
    <property type="match status" value="1"/>
</dbReference>
<reference evidence="2" key="1">
    <citation type="submission" date="2025-08" db="UniProtKB">
        <authorList>
            <consortium name="RefSeq"/>
        </authorList>
    </citation>
    <scope>IDENTIFICATION</scope>
    <source>
        <strain evidence="2">OHB3-1</strain>
    </source>
</reference>
<gene>
    <name evidence="2" type="primary">LOC111020193</name>
</gene>
<accession>A0A6J1DHU4</accession>
<dbReference type="InterPro" id="IPR017853">
    <property type="entry name" value="GH"/>
</dbReference>
<dbReference type="PANTHER" id="PTHR31263:SF0">
    <property type="entry name" value="CELLULASE FAMILY PROTEIN (AFU_ORTHOLOGUE AFUA_5G14560)"/>
    <property type="match status" value="1"/>
</dbReference>
<sequence length="182" mass="21009">MVVSNNHISQPRWCCNNDDGNGFFGDRYFDPQEWLQGLSLAAQSLKNKSQAHLYSFTNDMRELWMSKPLNTFCATVNQGFEERAGFLVRGQNPVPLFVSEFGMDQTGANEGQNRFLSCFFTYLLENDFDWGLWGLQGSYYYRNGVRNADETFGVLDSNWTKVRNPKFLLKFQFMQAQLQGSV</sequence>
<protein>
    <submittedName>
        <fullName evidence="2">Uncharacterized protein LOC111020193</fullName>
    </submittedName>
</protein>
<dbReference type="OrthoDB" id="442731at2759"/>
<dbReference type="GeneID" id="111020193"/>
<dbReference type="PANTHER" id="PTHR31263">
    <property type="entry name" value="CELLULASE FAMILY PROTEIN (AFU_ORTHOLOGUE AFUA_5G14560)"/>
    <property type="match status" value="1"/>
</dbReference>